<evidence type="ECO:0000256" key="9">
    <source>
        <dbReference type="SAM" id="Phobius"/>
    </source>
</evidence>
<evidence type="ECO:0000256" key="7">
    <source>
        <dbReference type="ARBA" id="ARBA00023136"/>
    </source>
</evidence>
<sequence>MNSSLLLIKSNNWNTPRGLFQLLSIFCFLTLISFFAWNYFGLLFIIFLILIFFHIHHCEKLRLKTFFIRTILLILAWQFGALFWMLNIDKGILGLIANIIMYVSIFVIFFYIKKHIKPSTFSFIPFWLSFELFLNMYHFSFPWLTLGNLFSSQIYLIQWYDISGVLGGSLWILSIAYFLFTGLLNRSKKGYIIFILVLIIPPLYSFTQLNRYNNKSHNKTEKIVTYNNQYDLPHRSNDGLAINILKKVDPSSSYKSIIIPEQTFRGFLHKDYQKTLAYQFFQDYLNKGVFENIVLGATGRIKKGILVNSALIMTKDTSYYKNKKILVPYTEYIFPILHPFFKKKFYRADTEDSETQIINQLRIAPIICYESIYPFYVANKSKNVTYIYVLSSEKFMNDNQYGKTQYDRIIALRAIENGRPIIKASNNGNSMAIQTNGNIIQKSSKELNYISVPKTNSGNTFWNKYAYKITIIIIVLLSILCFFPKLEKILKTKNIANMIYRK</sequence>
<keyword evidence="8" id="KW-0012">Acyltransferase</keyword>
<evidence type="ECO:0008006" key="14">
    <source>
        <dbReference type="Google" id="ProtNLM"/>
    </source>
</evidence>
<feature type="transmembrane region" description="Helical" evidence="9">
    <location>
        <begin position="65"/>
        <end position="86"/>
    </location>
</feature>
<protein>
    <recommendedName>
        <fullName evidence="14">Apolipoprotein N-acyltransferase</fullName>
    </recommendedName>
</protein>
<feature type="transmembrane region" description="Helical" evidence="9">
    <location>
        <begin position="164"/>
        <end position="184"/>
    </location>
</feature>
<accession>A0A926JSV3</accession>
<dbReference type="PANTHER" id="PTHR38686">
    <property type="entry name" value="APOLIPOPROTEIN N-ACYLTRANSFERASE"/>
    <property type="match status" value="1"/>
</dbReference>
<evidence type="ECO:0000313" key="13">
    <source>
        <dbReference type="Proteomes" id="UP000653730"/>
    </source>
</evidence>
<evidence type="ECO:0000313" key="12">
    <source>
        <dbReference type="EMBL" id="MBC9796756.1"/>
    </source>
</evidence>
<dbReference type="Pfam" id="PF00795">
    <property type="entry name" value="CN_hydrolase"/>
    <property type="match status" value="1"/>
</dbReference>
<dbReference type="EMBL" id="JACVDC010000035">
    <property type="protein sequence ID" value="MBC9796756.1"/>
    <property type="molecule type" value="Genomic_DNA"/>
</dbReference>
<evidence type="ECO:0000256" key="4">
    <source>
        <dbReference type="ARBA" id="ARBA00022679"/>
    </source>
</evidence>
<name>A0A926JSV3_9FLAO</name>
<feature type="transmembrane region" description="Helical" evidence="9">
    <location>
        <begin position="191"/>
        <end position="209"/>
    </location>
</feature>
<gene>
    <name evidence="12" type="ORF">IBL28_12305</name>
</gene>
<dbReference type="GO" id="GO:0005886">
    <property type="term" value="C:plasma membrane"/>
    <property type="evidence" value="ECO:0007669"/>
    <property type="project" value="UniProtKB-SubCell"/>
</dbReference>
<dbReference type="PANTHER" id="PTHR38686:SF1">
    <property type="entry name" value="APOLIPOPROTEIN N-ACYLTRANSFERASE"/>
    <property type="match status" value="1"/>
</dbReference>
<evidence type="ECO:0000259" key="11">
    <source>
        <dbReference type="Pfam" id="PF20154"/>
    </source>
</evidence>
<dbReference type="InterPro" id="IPR004563">
    <property type="entry name" value="Apolipo_AcylTrfase"/>
</dbReference>
<keyword evidence="5 9" id="KW-0812">Transmembrane</keyword>
<feature type="transmembrane region" description="Helical" evidence="9">
    <location>
        <begin position="124"/>
        <end position="144"/>
    </location>
</feature>
<keyword evidence="7 9" id="KW-0472">Membrane</keyword>
<dbReference type="InterPro" id="IPR045378">
    <property type="entry name" value="LNT_N"/>
</dbReference>
<evidence type="ECO:0000256" key="1">
    <source>
        <dbReference type="ARBA" id="ARBA00004651"/>
    </source>
</evidence>
<dbReference type="InterPro" id="IPR036526">
    <property type="entry name" value="C-N_Hydrolase_sf"/>
</dbReference>
<dbReference type="InterPro" id="IPR003010">
    <property type="entry name" value="C-N_Hydrolase"/>
</dbReference>
<evidence type="ECO:0000259" key="10">
    <source>
        <dbReference type="Pfam" id="PF00795"/>
    </source>
</evidence>
<dbReference type="AlphaFoldDB" id="A0A926JSV3"/>
<feature type="domain" description="CN hydrolase" evidence="10">
    <location>
        <begin position="293"/>
        <end position="445"/>
    </location>
</feature>
<comment type="similarity">
    <text evidence="2">Belongs to the CN hydrolase family. Apolipoprotein N-acyltransferase subfamily.</text>
</comment>
<dbReference type="SUPFAM" id="SSF56317">
    <property type="entry name" value="Carbon-nitrogen hydrolase"/>
    <property type="match status" value="1"/>
</dbReference>
<dbReference type="GO" id="GO:0016410">
    <property type="term" value="F:N-acyltransferase activity"/>
    <property type="evidence" value="ECO:0007669"/>
    <property type="project" value="InterPro"/>
</dbReference>
<evidence type="ECO:0000256" key="6">
    <source>
        <dbReference type="ARBA" id="ARBA00022989"/>
    </source>
</evidence>
<reference evidence="12 13" key="1">
    <citation type="submission" date="2020-09" db="EMBL/GenBank/DDBJ databases">
        <title>Sinomicrobium weinanense sp. nov., a halophilic bacteria isolated from saline-alkali soil.</title>
        <authorList>
            <person name="Wu P."/>
            <person name="Ren H."/>
            <person name="Mei Y."/>
            <person name="Liang Y."/>
            <person name="Chen Z."/>
        </authorList>
    </citation>
    <scope>NUCLEOTIDE SEQUENCE [LARGE SCALE GENOMIC DNA]</scope>
    <source>
        <strain evidence="12 13">FJxs</strain>
    </source>
</reference>
<comment type="subcellular location">
    <subcellularLocation>
        <location evidence="1">Cell membrane</location>
        <topology evidence="1">Multi-pass membrane protein</topology>
    </subcellularLocation>
</comment>
<keyword evidence="6 9" id="KW-1133">Transmembrane helix</keyword>
<feature type="domain" description="Apolipoprotein N-acyltransferase N-terminal" evidence="11">
    <location>
        <begin position="34"/>
        <end position="176"/>
    </location>
</feature>
<feature type="transmembrane region" description="Helical" evidence="9">
    <location>
        <begin position="20"/>
        <end position="53"/>
    </location>
</feature>
<organism evidence="12 13">
    <name type="scientific">Sinomicrobium weinanense</name>
    <dbReference type="NCBI Taxonomy" id="2842200"/>
    <lineage>
        <taxon>Bacteria</taxon>
        <taxon>Pseudomonadati</taxon>
        <taxon>Bacteroidota</taxon>
        <taxon>Flavobacteriia</taxon>
        <taxon>Flavobacteriales</taxon>
        <taxon>Flavobacteriaceae</taxon>
        <taxon>Sinomicrobium</taxon>
    </lineage>
</organism>
<evidence type="ECO:0000256" key="2">
    <source>
        <dbReference type="ARBA" id="ARBA00010065"/>
    </source>
</evidence>
<keyword evidence="4" id="KW-0808">Transferase</keyword>
<proteinExistence type="inferred from homology"/>
<keyword evidence="3" id="KW-1003">Cell membrane</keyword>
<dbReference type="Pfam" id="PF20154">
    <property type="entry name" value="LNT_N"/>
    <property type="match status" value="1"/>
</dbReference>
<evidence type="ECO:0000256" key="8">
    <source>
        <dbReference type="ARBA" id="ARBA00023315"/>
    </source>
</evidence>
<comment type="caution">
    <text evidence="12">The sequence shown here is derived from an EMBL/GenBank/DDBJ whole genome shotgun (WGS) entry which is preliminary data.</text>
</comment>
<evidence type="ECO:0000256" key="3">
    <source>
        <dbReference type="ARBA" id="ARBA00022475"/>
    </source>
</evidence>
<feature type="transmembrane region" description="Helical" evidence="9">
    <location>
        <begin position="92"/>
        <end position="112"/>
    </location>
</feature>
<keyword evidence="13" id="KW-1185">Reference proteome</keyword>
<dbReference type="GO" id="GO:0042158">
    <property type="term" value="P:lipoprotein biosynthetic process"/>
    <property type="evidence" value="ECO:0007669"/>
    <property type="project" value="InterPro"/>
</dbReference>
<feature type="transmembrane region" description="Helical" evidence="9">
    <location>
        <begin position="465"/>
        <end position="483"/>
    </location>
</feature>
<dbReference type="Proteomes" id="UP000653730">
    <property type="component" value="Unassembled WGS sequence"/>
</dbReference>
<evidence type="ECO:0000256" key="5">
    <source>
        <dbReference type="ARBA" id="ARBA00022692"/>
    </source>
</evidence>
<dbReference type="Gene3D" id="3.60.110.10">
    <property type="entry name" value="Carbon-nitrogen hydrolase"/>
    <property type="match status" value="1"/>
</dbReference>
<dbReference type="RefSeq" id="WP_187965898.1">
    <property type="nucleotide sequence ID" value="NZ_JACVDC010000035.1"/>
</dbReference>